<dbReference type="RefSeq" id="WP_092125439.1">
    <property type="nucleotide sequence ID" value="NZ_FNTH01000001.1"/>
</dbReference>
<comment type="similarity">
    <text evidence="1">Belongs to the glycosyltransferase 2 family. WaaE/KdtX subfamily.</text>
</comment>
<dbReference type="AlphaFoldDB" id="A0A1H5JDJ4"/>
<dbReference type="InterPro" id="IPR029044">
    <property type="entry name" value="Nucleotide-diphossugar_trans"/>
</dbReference>
<keyword evidence="3" id="KW-0808">Transferase</keyword>
<dbReference type="InterPro" id="IPR011990">
    <property type="entry name" value="TPR-like_helical_dom_sf"/>
</dbReference>
<dbReference type="PANTHER" id="PTHR43630:SF2">
    <property type="entry name" value="GLYCOSYLTRANSFERASE"/>
    <property type="match status" value="1"/>
</dbReference>
<evidence type="ECO:0000313" key="3">
    <source>
        <dbReference type="EMBL" id="SEE50524.1"/>
    </source>
</evidence>
<accession>A0A1H5JDJ4</accession>
<proteinExistence type="inferred from homology"/>
<evidence type="ECO:0000259" key="2">
    <source>
        <dbReference type="Pfam" id="PF00535"/>
    </source>
</evidence>
<dbReference type="Gene3D" id="3.90.550.10">
    <property type="entry name" value="Spore Coat Polysaccharide Biosynthesis Protein SpsA, Chain A"/>
    <property type="match status" value="2"/>
</dbReference>
<organism evidence="3 4">
    <name type="scientific">Bradyrhizobium erythrophlei</name>
    <dbReference type="NCBI Taxonomy" id="1437360"/>
    <lineage>
        <taxon>Bacteria</taxon>
        <taxon>Pseudomonadati</taxon>
        <taxon>Pseudomonadota</taxon>
        <taxon>Alphaproteobacteria</taxon>
        <taxon>Hyphomicrobiales</taxon>
        <taxon>Nitrobacteraceae</taxon>
        <taxon>Bradyrhizobium</taxon>
    </lineage>
</organism>
<reference evidence="3 4" key="1">
    <citation type="submission" date="2016-10" db="EMBL/GenBank/DDBJ databases">
        <authorList>
            <person name="de Groot N.N."/>
        </authorList>
    </citation>
    <scope>NUCLEOTIDE SEQUENCE [LARGE SCALE GENOMIC DNA]</scope>
    <source>
        <strain evidence="3 4">MT12</strain>
    </source>
</reference>
<dbReference type="EMBL" id="FNTH01000001">
    <property type="protein sequence ID" value="SEE50524.1"/>
    <property type="molecule type" value="Genomic_DNA"/>
</dbReference>
<sequence length="1062" mass="121194">MAKQTVCLSMIVKNEAPVIERCLRSVLPLIDTWIICDTGSTDGTQDIIRSFFAAHGKPGELHQRPWKDFAHNRSEALTLARNKADYSLIIDADDAFEIPVDNALPNLTADSYTVDIKDSSIQYQRTQLVRNALPWCYRGVLHEFLSCDAASSSGHLPIIMRRNHDGARRRDPNTYRRDAAILEAALQTETDPFMRSRYTFYLAQSWRDCREPQKALSRYLERAELGFWTEEAFYSLYQAANLKQELKFPPQEVIDSYKRAADFLPGRAEALHGASRFCRLVQRFEEGYRLAQRGIDIPLPASGLFVENWIYQYGLRDELAINAYWSDHYKESLAACQQLLSNPQLPAGDRARIEANEQFAKEKLAARAGKKIAVYAIALNEAAHVERWCRSAVEADVLIVADTGSTDNTVAMLQAAGVVVHRITVKPWRFDHARNASLALIPEDIDICIALDMDEVLVEGWRQKVLESWNDGTTRLVYNFARGTTKRGHQWVFRAGKIHSRADYRWKRAVHEDLEFIGANEKVAETYDLLIAQQQDEPKNRTQYLPLMELALEEDPADAQMRFWLARELMYVGRTPEAAAAFHRYLSMPWHWQEERSEAMRLLARLEEDKAEAWLQSGIAIARHRRELWLDLSELYHSRSEWINLLWSCSQALHICRRTGSYLDDPNAWGFRIDDLIALAYYHLGLPDKAIEHGEAASHAHPGDPRLVKNLGFYRDQLGSVGREYINKHQAILASAHPASNVLRQAPGGFTPDRPLGGTELMIEALHLRLGSDIDKVDLRVNYFDIESLTGRPLVLWMHHNSDQEAVQWCSDPELVSRVTTFVFVSHWQLERYKAAFGIPPHKCVVLRNATAIDPQRRAWKRDSPLKFAYTSTPFRGLSVLLDAWDKLDAPDAELHVWSSMRLYAMEDHDFSDLISRASDTPGVIYHGLLPNEELKRTLRDIHFLAYPSIFEETSCLAVIDAMAAGCRVIVPDLGALPETTAGFARVYRWKDDPAVHATEFARVLRDEIANPWRGRSNLAQAQQDYCAATYSWDVRKDEWKHLISRLSAAKPDFKAQSGASR</sequence>
<dbReference type="Proteomes" id="UP000198992">
    <property type="component" value="Unassembled WGS sequence"/>
</dbReference>
<dbReference type="Pfam" id="PF00535">
    <property type="entry name" value="Glycos_transf_2"/>
    <property type="match status" value="2"/>
</dbReference>
<evidence type="ECO:0000313" key="4">
    <source>
        <dbReference type="Proteomes" id="UP000198992"/>
    </source>
</evidence>
<dbReference type="CDD" id="cd03801">
    <property type="entry name" value="GT4_PimA-like"/>
    <property type="match status" value="1"/>
</dbReference>
<dbReference type="SUPFAM" id="SSF53756">
    <property type="entry name" value="UDP-Glycosyltransferase/glycogen phosphorylase"/>
    <property type="match status" value="1"/>
</dbReference>
<dbReference type="Gene3D" id="1.25.40.10">
    <property type="entry name" value="Tetratricopeptide repeat domain"/>
    <property type="match status" value="1"/>
</dbReference>
<protein>
    <submittedName>
        <fullName evidence="3">Glycosyl transferase family 2</fullName>
    </submittedName>
</protein>
<dbReference type="SUPFAM" id="SSF48452">
    <property type="entry name" value="TPR-like"/>
    <property type="match status" value="1"/>
</dbReference>
<name>A0A1H5JDJ4_9BRAD</name>
<dbReference type="Gene3D" id="3.40.50.2000">
    <property type="entry name" value="Glycogen Phosphorylase B"/>
    <property type="match status" value="1"/>
</dbReference>
<dbReference type="GO" id="GO:0016740">
    <property type="term" value="F:transferase activity"/>
    <property type="evidence" value="ECO:0007669"/>
    <property type="project" value="UniProtKB-KW"/>
</dbReference>
<dbReference type="InterPro" id="IPR001173">
    <property type="entry name" value="Glyco_trans_2-like"/>
</dbReference>
<gene>
    <name evidence="3" type="ORF">SAMN05444164_8380</name>
</gene>
<dbReference type="PANTHER" id="PTHR43630">
    <property type="entry name" value="POLY-BETA-1,6-N-ACETYL-D-GLUCOSAMINE SYNTHASE"/>
    <property type="match status" value="1"/>
</dbReference>
<evidence type="ECO:0000256" key="1">
    <source>
        <dbReference type="ARBA" id="ARBA00038494"/>
    </source>
</evidence>
<feature type="domain" description="Glycosyltransferase 2-like" evidence="2">
    <location>
        <begin position="378"/>
        <end position="491"/>
    </location>
</feature>
<feature type="domain" description="Glycosyltransferase 2-like" evidence="2">
    <location>
        <begin position="10"/>
        <end position="97"/>
    </location>
</feature>
<dbReference type="SUPFAM" id="SSF53448">
    <property type="entry name" value="Nucleotide-diphospho-sugar transferases"/>
    <property type="match status" value="2"/>
</dbReference>
<dbReference type="OrthoDB" id="7905197at2"/>
<dbReference type="Pfam" id="PF13692">
    <property type="entry name" value="Glyco_trans_1_4"/>
    <property type="match status" value="1"/>
</dbReference>